<protein>
    <submittedName>
        <fullName evidence="2">Glycoside hydrolase family 1 protein</fullName>
    </submittedName>
</protein>
<keyword evidence="2" id="KW-0378">Hydrolase</keyword>
<evidence type="ECO:0000313" key="2">
    <source>
        <dbReference type="EMBL" id="KAF2083795.1"/>
    </source>
</evidence>
<keyword evidence="3" id="KW-1185">Reference proteome</keyword>
<proteinExistence type="inferred from homology"/>
<dbReference type="InterPro" id="IPR001360">
    <property type="entry name" value="Glyco_hydro_1"/>
</dbReference>
<dbReference type="GO" id="GO:0005975">
    <property type="term" value="P:carbohydrate metabolic process"/>
    <property type="evidence" value="ECO:0007669"/>
    <property type="project" value="InterPro"/>
</dbReference>
<organism evidence="2 3">
    <name type="scientific">Saccharata proteae CBS 121410</name>
    <dbReference type="NCBI Taxonomy" id="1314787"/>
    <lineage>
        <taxon>Eukaryota</taxon>
        <taxon>Fungi</taxon>
        <taxon>Dikarya</taxon>
        <taxon>Ascomycota</taxon>
        <taxon>Pezizomycotina</taxon>
        <taxon>Dothideomycetes</taxon>
        <taxon>Dothideomycetes incertae sedis</taxon>
        <taxon>Botryosphaeriales</taxon>
        <taxon>Saccharataceae</taxon>
        <taxon>Saccharata</taxon>
    </lineage>
</organism>
<dbReference type="SUPFAM" id="SSF51445">
    <property type="entry name" value="(Trans)glycosidases"/>
    <property type="match status" value="1"/>
</dbReference>
<dbReference type="InterPro" id="IPR017853">
    <property type="entry name" value="GH"/>
</dbReference>
<evidence type="ECO:0000256" key="1">
    <source>
        <dbReference type="RuleBase" id="RU003690"/>
    </source>
</evidence>
<dbReference type="OrthoDB" id="65569at2759"/>
<reference evidence="2" key="1">
    <citation type="journal article" date="2020" name="Stud. Mycol.">
        <title>101 Dothideomycetes genomes: a test case for predicting lifestyles and emergence of pathogens.</title>
        <authorList>
            <person name="Haridas S."/>
            <person name="Albert R."/>
            <person name="Binder M."/>
            <person name="Bloem J."/>
            <person name="Labutti K."/>
            <person name="Salamov A."/>
            <person name="Andreopoulos B."/>
            <person name="Baker S."/>
            <person name="Barry K."/>
            <person name="Bills G."/>
            <person name="Bluhm B."/>
            <person name="Cannon C."/>
            <person name="Castanera R."/>
            <person name="Culley D."/>
            <person name="Daum C."/>
            <person name="Ezra D."/>
            <person name="Gonzalez J."/>
            <person name="Henrissat B."/>
            <person name="Kuo A."/>
            <person name="Liang C."/>
            <person name="Lipzen A."/>
            <person name="Lutzoni F."/>
            <person name="Magnuson J."/>
            <person name="Mondo S."/>
            <person name="Nolan M."/>
            <person name="Ohm R."/>
            <person name="Pangilinan J."/>
            <person name="Park H.-J."/>
            <person name="Ramirez L."/>
            <person name="Alfaro M."/>
            <person name="Sun H."/>
            <person name="Tritt A."/>
            <person name="Yoshinaga Y."/>
            <person name="Zwiers L.-H."/>
            <person name="Turgeon B."/>
            <person name="Goodwin S."/>
            <person name="Spatafora J."/>
            <person name="Crous P."/>
            <person name="Grigoriev I."/>
        </authorList>
    </citation>
    <scope>NUCLEOTIDE SEQUENCE</scope>
    <source>
        <strain evidence="2">CBS 121410</strain>
    </source>
</reference>
<dbReference type="Proteomes" id="UP000799776">
    <property type="component" value="Unassembled WGS sequence"/>
</dbReference>
<dbReference type="GO" id="GO:0008422">
    <property type="term" value="F:beta-glucosidase activity"/>
    <property type="evidence" value="ECO:0007669"/>
    <property type="project" value="TreeGrafter"/>
</dbReference>
<dbReference type="PANTHER" id="PTHR10353:SF53">
    <property type="entry name" value="BETA-1,4-GLUCOSIDASE (EUROFUNG)"/>
    <property type="match status" value="1"/>
</dbReference>
<dbReference type="PANTHER" id="PTHR10353">
    <property type="entry name" value="GLYCOSYL HYDROLASE"/>
    <property type="match status" value="1"/>
</dbReference>
<dbReference type="AlphaFoldDB" id="A0A9P4HR17"/>
<comment type="similarity">
    <text evidence="1">Belongs to the glycosyl hydrolase 1 family.</text>
</comment>
<dbReference type="Gene3D" id="3.20.20.80">
    <property type="entry name" value="Glycosidases"/>
    <property type="match status" value="1"/>
</dbReference>
<sequence>MKDTLGNILPSLTDEQKEMIKGSCDFFVVDPYLSFYVSGAANGIAACAANSSDPNWPTCADFVPELLNCITKELYSSIPDIFISAFGFVEPGEGDLDDMSQILWDLQRADYLQRYLDNVLTAIFDNREWFSGKRTRFGLQHVNYSDPNLTRSPKASMFQFLDWFGLHGGATL</sequence>
<comment type="caution">
    <text evidence="2">The sequence shown here is derived from an EMBL/GenBank/DDBJ whole genome shotgun (WGS) entry which is preliminary data.</text>
</comment>
<name>A0A9P4HR17_9PEZI</name>
<gene>
    <name evidence="2" type="ORF">K490DRAFT_76281</name>
</gene>
<accession>A0A9P4HR17</accession>
<dbReference type="EMBL" id="ML978757">
    <property type="protein sequence ID" value="KAF2083795.1"/>
    <property type="molecule type" value="Genomic_DNA"/>
</dbReference>
<evidence type="ECO:0000313" key="3">
    <source>
        <dbReference type="Proteomes" id="UP000799776"/>
    </source>
</evidence>
<dbReference type="Pfam" id="PF00232">
    <property type="entry name" value="Glyco_hydro_1"/>
    <property type="match status" value="1"/>
</dbReference>